<accession>A0A897N4H5</accession>
<dbReference type="KEGG" id="hds:HSR122_0221"/>
<name>A0A897N4H5_9EURY</name>
<dbReference type="Proteomes" id="UP000662973">
    <property type="component" value="Chromosome"/>
</dbReference>
<sequence length="220" mass="23116">MQEAGAIRAAALDAVEDVDPQAIYERIGELFDQESMAPGVFTVACANAIRERSGRTTADLDADDALAKRAAGVQLIYVGLSRTRTLAADQPWATGESDAANLDILVADILVARGFYLLARTEASDEAVAVVRAFGRDQTVARETGESLDANLERDVFELAAVAGATAAGVSPTPQLRELATDLGDESSDGSLPRTLHDQLTTVVNVDSSGTDGVRTSVDH</sequence>
<evidence type="ECO:0000313" key="1">
    <source>
        <dbReference type="EMBL" id="QSG07637.1"/>
    </source>
</evidence>
<dbReference type="GeneID" id="68850897"/>
<dbReference type="InterPro" id="IPR055538">
    <property type="entry name" value="DUF7114"/>
</dbReference>
<proteinExistence type="predicted"/>
<reference evidence="1 2" key="1">
    <citation type="submission" date="2020-11" db="EMBL/GenBank/DDBJ databases">
        <title>Carbohydrate-dependent, anaerobic sulfur respiration: A novel catabolism in halophilic archaea.</title>
        <authorList>
            <person name="Sorokin D.Y."/>
            <person name="Messina E."/>
            <person name="Smedile F."/>
            <person name="La Cono V."/>
            <person name="Hallsworth J.E."/>
            <person name="Yakimov M.M."/>
        </authorList>
    </citation>
    <scope>NUCLEOTIDE SEQUENCE [LARGE SCALE GENOMIC DNA]</scope>
    <source>
        <strain evidence="1 2">HSR12-2</strain>
    </source>
</reference>
<dbReference type="RefSeq" id="WP_229110807.1">
    <property type="nucleotide sequence ID" value="NZ_CP064788.1"/>
</dbReference>
<dbReference type="Pfam" id="PF23426">
    <property type="entry name" value="DUF7114"/>
    <property type="match status" value="1"/>
</dbReference>
<keyword evidence="2" id="KW-1185">Reference proteome</keyword>
<gene>
    <name evidence="1" type="ORF">HSR122_0221</name>
</gene>
<evidence type="ECO:0000313" key="2">
    <source>
        <dbReference type="Proteomes" id="UP000662973"/>
    </source>
</evidence>
<organism evidence="1 2">
    <name type="scientific">Halapricum desulfuricans</name>
    <dbReference type="NCBI Taxonomy" id="2841257"/>
    <lineage>
        <taxon>Archaea</taxon>
        <taxon>Methanobacteriati</taxon>
        <taxon>Methanobacteriota</taxon>
        <taxon>Stenosarchaea group</taxon>
        <taxon>Halobacteria</taxon>
        <taxon>Halobacteriales</taxon>
        <taxon>Haloarculaceae</taxon>
        <taxon>Halapricum</taxon>
    </lineage>
</organism>
<protein>
    <submittedName>
        <fullName evidence="1">Uncharacterized protein</fullName>
    </submittedName>
</protein>
<dbReference type="EMBL" id="CP064788">
    <property type="protein sequence ID" value="QSG07637.1"/>
    <property type="molecule type" value="Genomic_DNA"/>
</dbReference>
<dbReference type="AlphaFoldDB" id="A0A897N4H5"/>